<organism evidence="2 3">
    <name type="scientific">Gigaspora margarita</name>
    <dbReference type="NCBI Taxonomy" id="4874"/>
    <lineage>
        <taxon>Eukaryota</taxon>
        <taxon>Fungi</taxon>
        <taxon>Fungi incertae sedis</taxon>
        <taxon>Mucoromycota</taxon>
        <taxon>Glomeromycotina</taxon>
        <taxon>Glomeromycetes</taxon>
        <taxon>Diversisporales</taxon>
        <taxon>Gigasporaceae</taxon>
        <taxon>Gigaspora</taxon>
    </lineage>
</organism>
<keyword evidence="1" id="KW-0472">Membrane</keyword>
<reference evidence="2 3" key="1">
    <citation type="journal article" date="2019" name="Environ. Microbiol.">
        <title>At the nexus of three kingdoms: the genome of the mycorrhizal fungus Gigaspora margarita provides insights into plant, endobacterial and fungal interactions.</title>
        <authorList>
            <person name="Venice F."/>
            <person name="Ghignone S."/>
            <person name="Salvioli di Fossalunga A."/>
            <person name="Amselem J."/>
            <person name="Novero M."/>
            <person name="Xianan X."/>
            <person name="Sedzielewska Toro K."/>
            <person name="Morin E."/>
            <person name="Lipzen A."/>
            <person name="Grigoriev I.V."/>
            <person name="Henrissat B."/>
            <person name="Martin F.M."/>
            <person name="Bonfante P."/>
        </authorList>
    </citation>
    <scope>NUCLEOTIDE SEQUENCE [LARGE SCALE GENOMIC DNA]</scope>
    <source>
        <strain evidence="2 3">BEG34</strain>
    </source>
</reference>
<gene>
    <name evidence="2" type="ORF">F8M41_016659</name>
</gene>
<protein>
    <submittedName>
        <fullName evidence="2">Uncharacterized protein</fullName>
    </submittedName>
</protein>
<name>A0A8H4EMR1_GIGMA</name>
<evidence type="ECO:0000313" key="3">
    <source>
        <dbReference type="Proteomes" id="UP000439903"/>
    </source>
</evidence>
<keyword evidence="3" id="KW-1185">Reference proteome</keyword>
<dbReference type="Proteomes" id="UP000439903">
    <property type="component" value="Unassembled WGS sequence"/>
</dbReference>
<evidence type="ECO:0000256" key="1">
    <source>
        <dbReference type="SAM" id="Phobius"/>
    </source>
</evidence>
<dbReference type="OrthoDB" id="10437684at2759"/>
<comment type="caution">
    <text evidence="2">The sequence shown here is derived from an EMBL/GenBank/DDBJ whole genome shotgun (WGS) entry which is preliminary data.</text>
</comment>
<evidence type="ECO:0000313" key="2">
    <source>
        <dbReference type="EMBL" id="KAF0519092.1"/>
    </source>
</evidence>
<keyword evidence="1" id="KW-1133">Transmembrane helix</keyword>
<sequence>MSLKLYLILFIILVMPTVIYTSPIHDSPSLESFEAEINFYTKKILEAKNFLNAQDAQNAQDSKNASDPIIFNDNYFTVTLKKVNTGFMAVAKFDASIVPRGAFCAFIINAFIASVGIALIAALGAAATPLTIGTFTITGAAMVFIVELCKQSAFALDNLIIRETCGE</sequence>
<feature type="transmembrane region" description="Helical" evidence="1">
    <location>
        <begin position="6"/>
        <end position="24"/>
    </location>
</feature>
<accession>A0A8H4EMR1</accession>
<dbReference type="EMBL" id="WTPW01000366">
    <property type="protein sequence ID" value="KAF0519092.1"/>
    <property type="molecule type" value="Genomic_DNA"/>
</dbReference>
<dbReference type="AlphaFoldDB" id="A0A8H4EMR1"/>
<feature type="transmembrane region" description="Helical" evidence="1">
    <location>
        <begin position="102"/>
        <end position="124"/>
    </location>
</feature>
<keyword evidence="1" id="KW-0812">Transmembrane</keyword>
<feature type="transmembrane region" description="Helical" evidence="1">
    <location>
        <begin position="130"/>
        <end position="149"/>
    </location>
</feature>
<proteinExistence type="predicted"/>